<organism evidence="1 2">
    <name type="scientific">Plantactinospora endophytica</name>
    <dbReference type="NCBI Taxonomy" id="673535"/>
    <lineage>
        <taxon>Bacteria</taxon>
        <taxon>Bacillati</taxon>
        <taxon>Actinomycetota</taxon>
        <taxon>Actinomycetes</taxon>
        <taxon>Micromonosporales</taxon>
        <taxon>Micromonosporaceae</taxon>
        <taxon>Plantactinospora</taxon>
    </lineage>
</organism>
<gene>
    <name evidence="1" type="ORF">Pen02_52190</name>
</gene>
<evidence type="ECO:0000313" key="2">
    <source>
        <dbReference type="Proteomes" id="UP000646749"/>
    </source>
</evidence>
<comment type="caution">
    <text evidence="1">The sequence shown here is derived from an EMBL/GenBank/DDBJ whole genome shotgun (WGS) entry which is preliminary data.</text>
</comment>
<protein>
    <recommendedName>
        <fullName evidence="3">Flavin reductase</fullName>
    </recommendedName>
</protein>
<reference evidence="1 2" key="1">
    <citation type="submission" date="2021-01" db="EMBL/GenBank/DDBJ databases">
        <title>Whole genome shotgun sequence of Plantactinospora endophytica NBRC 110450.</title>
        <authorList>
            <person name="Komaki H."/>
            <person name="Tamura T."/>
        </authorList>
    </citation>
    <scope>NUCLEOTIDE SEQUENCE [LARGE SCALE GENOMIC DNA]</scope>
    <source>
        <strain evidence="1 2">NBRC 110450</strain>
    </source>
</reference>
<keyword evidence="2" id="KW-1185">Reference proteome</keyword>
<evidence type="ECO:0000313" key="1">
    <source>
        <dbReference type="EMBL" id="GIG90283.1"/>
    </source>
</evidence>
<dbReference type="RefSeq" id="WP_203868703.1">
    <property type="nucleotide sequence ID" value="NZ_BONW01000025.1"/>
</dbReference>
<dbReference type="Proteomes" id="UP000646749">
    <property type="component" value="Unassembled WGS sequence"/>
</dbReference>
<proteinExistence type="predicted"/>
<sequence>MIGPWVRWERHIARRRVRERQTAGQHVPTDTYACRECEHDWPCAPARLALLIGFDGDRVGLMMYLAAHLARALEALPDRHPALIVGQIIYWVPRRR</sequence>
<evidence type="ECO:0008006" key="3">
    <source>
        <dbReference type="Google" id="ProtNLM"/>
    </source>
</evidence>
<dbReference type="EMBL" id="BONW01000025">
    <property type="protein sequence ID" value="GIG90283.1"/>
    <property type="molecule type" value="Genomic_DNA"/>
</dbReference>
<name>A0ABQ4E6D0_9ACTN</name>
<accession>A0ABQ4E6D0</accession>